<dbReference type="STRING" id="167879.CPS_1862"/>
<dbReference type="Proteomes" id="UP000000547">
    <property type="component" value="Chromosome"/>
</dbReference>
<organism evidence="8 9">
    <name type="scientific">Colwellia psychrerythraea (strain 34H / ATCC BAA-681)</name>
    <name type="common">Vibrio psychroerythus</name>
    <dbReference type="NCBI Taxonomy" id="167879"/>
    <lineage>
        <taxon>Bacteria</taxon>
        <taxon>Pseudomonadati</taxon>
        <taxon>Pseudomonadota</taxon>
        <taxon>Gammaproteobacteria</taxon>
        <taxon>Alteromonadales</taxon>
        <taxon>Colwelliaceae</taxon>
        <taxon>Colwellia</taxon>
    </lineage>
</organism>
<feature type="transmembrane region" description="Helical" evidence="6">
    <location>
        <begin position="7"/>
        <end position="26"/>
    </location>
</feature>
<protein>
    <recommendedName>
        <fullName evidence="7">GtrA/DPMS transmembrane domain-containing protein</fullName>
    </recommendedName>
</protein>
<feature type="transmembrane region" description="Helical" evidence="6">
    <location>
        <begin position="94"/>
        <end position="113"/>
    </location>
</feature>
<dbReference type="GO" id="GO:0000271">
    <property type="term" value="P:polysaccharide biosynthetic process"/>
    <property type="evidence" value="ECO:0007669"/>
    <property type="project" value="InterPro"/>
</dbReference>
<dbReference type="HOGENOM" id="CLU_083873_7_0_6"/>
<dbReference type="EMBL" id="CP000083">
    <property type="protein sequence ID" value="AAZ25830.1"/>
    <property type="molecule type" value="Genomic_DNA"/>
</dbReference>
<evidence type="ECO:0000256" key="3">
    <source>
        <dbReference type="ARBA" id="ARBA00022692"/>
    </source>
</evidence>
<keyword evidence="4 6" id="KW-1133">Transmembrane helix</keyword>
<feature type="transmembrane region" description="Helical" evidence="6">
    <location>
        <begin position="32"/>
        <end position="50"/>
    </location>
</feature>
<evidence type="ECO:0000256" key="1">
    <source>
        <dbReference type="ARBA" id="ARBA00004141"/>
    </source>
</evidence>
<evidence type="ECO:0000256" key="6">
    <source>
        <dbReference type="SAM" id="Phobius"/>
    </source>
</evidence>
<dbReference type="InterPro" id="IPR051401">
    <property type="entry name" value="GtrA_CellWall_Glycosyl"/>
</dbReference>
<sequence>MEQFKKFCLIGGMGFIVDSLFFISLSELTDNIMLARLLSFWLAASATWFGNRIYTYGHQKFTNVIAQWCKHLLTAHFSGCLNLLVFWYAKEVTFIPIAFCLGILAGLFSNYFITSRYVFVSTKTSRVNTD</sequence>
<feature type="transmembrane region" description="Helical" evidence="6">
    <location>
        <begin position="71"/>
        <end position="88"/>
    </location>
</feature>
<comment type="subcellular location">
    <subcellularLocation>
        <location evidence="1">Membrane</location>
        <topology evidence="1">Multi-pass membrane protein</topology>
    </subcellularLocation>
</comment>
<dbReference type="InterPro" id="IPR007267">
    <property type="entry name" value="GtrA_DPMS_TM"/>
</dbReference>
<evidence type="ECO:0000259" key="7">
    <source>
        <dbReference type="Pfam" id="PF04138"/>
    </source>
</evidence>
<dbReference type="KEGG" id="cps:CPS_1862"/>
<dbReference type="AlphaFoldDB" id="Q484C3"/>
<gene>
    <name evidence="8" type="ordered locus">CPS_1862</name>
</gene>
<evidence type="ECO:0000256" key="2">
    <source>
        <dbReference type="ARBA" id="ARBA00009399"/>
    </source>
</evidence>
<keyword evidence="5 6" id="KW-0472">Membrane</keyword>
<dbReference type="PANTHER" id="PTHR38459">
    <property type="entry name" value="PROPHAGE BACTOPRENOL-LINKED GLUCOSE TRANSLOCASE HOMOLOG"/>
    <property type="match status" value="1"/>
</dbReference>
<comment type="similarity">
    <text evidence="2">Belongs to the GtrA family.</text>
</comment>
<dbReference type="Pfam" id="PF04138">
    <property type="entry name" value="GtrA_DPMS_TM"/>
    <property type="match status" value="1"/>
</dbReference>
<name>Q484C3_COLP3</name>
<dbReference type="RefSeq" id="WP_011042686.1">
    <property type="nucleotide sequence ID" value="NC_003910.7"/>
</dbReference>
<evidence type="ECO:0000313" key="8">
    <source>
        <dbReference type="EMBL" id="AAZ25830.1"/>
    </source>
</evidence>
<accession>Q484C3</accession>
<keyword evidence="3 6" id="KW-0812">Transmembrane</keyword>
<dbReference type="PANTHER" id="PTHR38459:SF1">
    <property type="entry name" value="PROPHAGE BACTOPRENOL-LINKED GLUCOSE TRANSLOCASE HOMOLOG"/>
    <property type="match status" value="1"/>
</dbReference>
<evidence type="ECO:0000256" key="4">
    <source>
        <dbReference type="ARBA" id="ARBA00022989"/>
    </source>
</evidence>
<evidence type="ECO:0000313" key="9">
    <source>
        <dbReference type="Proteomes" id="UP000000547"/>
    </source>
</evidence>
<proteinExistence type="inferred from homology"/>
<reference evidence="8" key="1">
    <citation type="journal article" date="2005" name="Proc. Natl. Acad. Sci. U.S.A.">
        <title>The psychrophilic lifestyle as revealed by the genome sequence of Colwellia psychrerythraea 34H through genomic and proteomic analyses.</title>
        <authorList>
            <person name="Methe B.A."/>
            <person name="Nelson K.E."/>
            <person name="Deming J.W."/>
            <person name="Momen B."/>
            <person name="Melamud E."/>
            <person name="Zhang X."/>
            <person name="Moult J."/>
            <person name="Madupu R."/>
            <person name="Nelson W.C."/>
            <person name="Dodson R.J."/>
            <person name="Brinkac L.M."/>
            <person name="Daugherty S.C."/>
            <person name="Durkin A.S."/>
            <person name="DeBoy R.T."/>
            <person name="Kolonay J.F."/>
            <person name="Sullivan S.A."/>
            <person name="Zhou L."/>
            <person name="Davidsen T.M."/>
            <person name="Wu M."/>
            <person name="Huston A.L."/>
            <person name="Lewis M."/>
            <person name="Weaver B."/>
            <person name="Weidman J.F."/>
            <person name="Khouri H."/>
            <person name="Utterback T.R."/>
            <person name="Feldblyum T.V."/>
            <person name="Fraser C.M."/>
        </authorList>
    </citation>
    <scope>NUCLEOTIDE SEQUENCE [LARGE SCALE GENOMIC DNA]</scope>
    <source>
        <strain evidence="8">34H</strain>
    </source>
</reference>
<feature type="domain" description="GtrA/DPMS transmembrane" evidence="7">
    <location>
        <begin position="6"/>
        <end position="119"/>
    </location>
</feature>
<evidence type="ECO:0000256" key="5">
    <source>
        <dbReference type="ARBA" id="ARBA00023136"/>
    </source>
</evidence>
<dbReference type="GO" id="GO:0005886">
    <property type="term" value="C:plasma membrane"/>
    <property type="evidence" value="ECO:0007669"/>
    <property type="project" value="TreeGrafter"/>
</dbReference>